<accession>A0A7Y6NFV1</accession>
<gene>
    <name evidence="2" type="ORF">HU668_14880</name>
</gene>
<sequence length="71" mass="8072">MTIQTNGDELERQRFEKSWLRRGGEKTDLDRFPHGHIEPGSGDVGDSYACDIVQGHWQTWQAALASKQEEA</sequence>
<dbReference type="EMBL" id="JABWPM010000017">
    <property type="protein sequence ID" value="NUY97737.1"/>
    <property type="molecule type" value="Genomic_DNA"/>
</dbReference>
<feature type="region of interest" description="Disordered" evidence="1">
    <location>
        <begin position="25"/>
        <end position="44"/>
    </location>
</feature>
<dbReference type="RefSeq" id="WP_069728500.1">
    <property type="nucleotide sequence ID" value="NZ_JABWPE010000018.1"/>
</dbReference>
<name>A0A7Y6NFV1_9GAMM</name>
<evidence type="ECO:0000313" key="2">
    <source>
        <dbReference type="EMBL" id="NUY97737.1"/>
    </source>
</evidence>
<evidence type="ECO:0000256" key="1">
    <source>
        <dbReference type="SAM" id="MobiDB-lite"/>
    </source>
</evidence>
<dbReference type="InterPro" id="IPR058601">
    <property type="entry name" value="Phage_phiTE_015-like"/>
</dbReference>
<dbReference type="AlphaFoldDB" id="A0A7Y6NFV1"/>
<reference evidence="2 3" key="1">
    <citation type="submission" date="2020-05" db="EMBL/GenBank/DDBJ databases">
        <title>Whole Genome Sequences of Enterobacteriales Associated with the International Space Station.</title>
        <authorList>
            <person name="Bharadwaj A."/>
            <person name="Daudu R."/>
            <person name="Singh N."/>
            <person name="Wood J."/>
            <person name="Debieu M."/>
            <person name="Mason C."/>
            <person name="Wang C."/>
            <person name="Venkateswaran K."/>
        </authorList>
    </citation>
    <scope>NUCLEOTIDE SEQUENCE [LARGE SCALE GENOMIC DNA]</scope>
    <source>
        <strain evidence="2 3">IF5SW-B1</strain>
    </source>
</reference>
<dbReference type="Proteomes" id="UP000566985">
    <property type="component" value="Unassembled WGS sequence"/>
</dbReference>
<dbReference type="Pfam" id="PF26207">
    <property type="entry name" value="Phage_phiTE_015"/>
    <property type="match status" value="1"/>
</dbReference>
<feature type="compositionally biased region" description="Basic and acidic residues" evidence="1">
    <location>
        <begin position="25"/>
        <end position="37"/>
    </location>
</feature>
<evidence type="ECO:0000313" key="3">
    <source>
        <dbReference type="Proteomes" id="UP000566985"/>
    </source>
</evidence>
<proteinExistence type="predicted"/>
<dbReference type="GeneID" id="57346507"/>
<protein>
    <submittedName>
        <fullName evidence="2">Uncharacterized protein</fullName>
    </submittedName>
</protein>
<comment type="caution">
    <text evidence="2">The sequence shown here is derived from an EMBL/GenBank/DDBJ whole genome shotgun (WGS) entry which is preliminary data.</text>
</comment>
<organism evidence="2 3">
    <name type="scientific">Pantoea brenneri</name>
    <dbReference type="NCBI Taxonomy" id="472694"/>
    <lineage>
        <taxon>Bacteria</taxon>
        <taxon>Pseudomonadati</taxon>
        <taxon>Pseudomonadota</taxon>
        <taxon>Gammaproteobacteria</taxon>
        <taxon>Enterobacterales</taxon>
        <taxon>Erwiniaceae</taxon>
        <taxon>Pantoea</taxon>
    </lineage>
</organism>